<dbReference type="Proteomes" id="UP001381693">
    <property type="component" value="Unassembled WGS sequence"/>
</dbReference>
<dbReference type="AlphaFoldDB" id="A0AAN8XAD9"/>
<evidence type="ECO:0000313" key="2">
    <source>
        <dbReference type="Proteomes" id="UP001381693"/>
    </source>
</evidence>
<reference evidence="1 2" key="1">
    <citation type="submission" date="2023-11" db="EMBL/GenBank/DDBJ databases">
        <title>Halocaridina rubra genome assembly.</title>
        <authorList>
            <person name="Smith C."/>
        </authorList>
    </citation>
    <scope>NUCLEOTIDE SEQUENCE [LARGE SCALE GENOMIC DNA]</scope>
    <source>
        <strain evidence="1">EP-1</strain>
        <tissue evidence="1">Whole</tissue>
    </source>
</reference>
<sequence>PALNGVGHKHVGGIRGTYAECFYNALGFDLACVHRTFVTLCGLINPTFVRPPSATPHWLCSRDCLRVPTASATVPMERVGVEKGFQPKN</sequence>
<keyword evidence="2" id="KW-1185">Reference proteome</keyword>
<organism evidence="1 2">
    <name type="scientific">Halocaridina rubra</name>
    <name type="common">Hawaiian red shrimp</name>
    <dbReference type="NCBI Taxonomy" id="373956"/>
    <lineage>
        <taxon>Eukaryota</taxon>
        <taxon>Metazoa</taxon>
        <taxon>Ecdysozoa</taxon>
        <taxon>Arthropoda</taxon>
        <taxon>Crustacea</taxon>
        <taxon>Multicrustacea</taxon>
        <taxon>Malacostraca</taxon>
        <taxon>Eumalacostraca</taxon>
        <taxon>Eucarida</taxon>
        <taxon>Decapoda</taxon>
        <taxon>Pleocyemata</taxon>
        <taxon>Caridea</taxon>
        <taxon>Atyoidea</taxon>
        <taxon>Atyidae</taxon>
        <taxon>Halocaridina</taxon>
    </lineage>
</organism>
<comment type="caution">
    <text evidence="1">The sequence shown here is derived from an EMBL/GenBank/DDBJ whole genome shotgun (WGS) entry which is preliminary data.</text>
</comment>
<feature type="non-terminal residue" evidence="1">
    <location>
        <position position="1"/>
    </location>
</feature>
<evidence type="ECO:0000313" key="1">
    <source>
        <dbReference type="EMBL" id="KAK7079562.1"/>
    </source>
</evidence>
<dbReference type="EMBL" id="JAXCGZ010006742">
    <property type="protein sequence ID" value="KAK7079562.1"/>
    <property type="molecule type" value="Genomic_DNA"/>
</dbReference>
<gene>
    <name evidence="1" type="ORF">SK128_016459</name>
</gene>
<feature type="non-terminal residue" evidence="1">
    <location>
        <position position="89"/>
    </location>
</feature>
<name>A0AAN8XAD9_HALRR</name>
<protein>
    <submittedName>
        <fullName evidence="1">Uncharacterized protein</fullName>
    </submittedName>
</protein>
<proteinExistence type="predicted"/>
<accession>A0AAN8XAD9</accession>